<dbReference type="AlphaFoldDB" id="A0A839UR18"/>
<dbReference type="Gene3D" id="2.160.20.120">
    <property type="match status" value="2"/>
</dbReference>
<evidence type="ECO:0000313" key="3">
    <source>
        <dbReference type="EMBL" id="MBB3168919.1"/>
    </source>
</evidence>
<keyword evidence="1" id="KW-0732">Signal</keyword>
<gene>
    <name evidence="3" type="ORF">FHS30_002127</name>
</gene>
<dbReference type="PANTHER" id="PTHR39200">
    <property type="entry name" value="HYPOTHETICAL EXPORTED PROTEIN"/>
    <property type="match status" value="1"/>
</dbReference>
<sequence>MKTTHLLTNCCLAVALLFSATLQAEAIQKKSVAIEDIDQVEVAGPGLLTITQGDSESLEIIASEKIMDRIEVDAHGSTLRLRLKEGSQWGFFRIDDGIQYKLTVKQLNKIKSMGSVDVELASDLNADHLKLDSAGSGDMRFKDITVRELDMSSAGSGDFTAGTVQAHAVELSSAGSGDLNIGALKVATTIEISSAGSGDARIDSLNAERLELSMAGSGDTAIGNGEVTSQSVDIGGSGDYSASGLKSKMAEMDLSGSADATVWVTEELRVDASGASDVQYFGQPLVKVDTSGASSVKSLGASPK</sequence>
<keyword evidence="4" id="KW-1185">Reference proteome</keyword>
<evidence type="ECO:0000313" key="4">
    <source>
        <dbReference type="Proteomes" id="UP000559987"/>
    </source>
</evidence>
<dbReference type="PANTHER" id="PTHR39200:SF1">
    <property type="entry name" value="AUTO-TRANSPORTER ADHESIN HEAD GIN DOMAIN-CONTAINING PROTEIN-RELATED"/>
    <property type="match status" value="1"/>
</dbReference>
<reference evidence="3 4" key="1">
    <citation type="submission" date="2020-08" db="EMBL/GenBank/DDBJ databases">
        <title>Genomic Encyclopedia of Type Strains, Phase III (KMG-III): the genomes of soil and plant-associated and newly described type strains.</title>
        <authorList>
            <person name="Whitman W."/>
        </authorList>
    </citation>
    <scope>NUCLEOTIDE SEQUENCE [LARGE SCALE GENOMIC DNA]</scope>
    <source>
        <strain evidence="3 4">CECT 8571</strain>
    </source>
</reference>
<evidence type="ECO:0000259" key="2">
    <source>
        <dbReference type="Pfam" id="PF10988"/>
    </source>
</evidence>
<name>A0A839UR18_9GAMM</name>
<dbReference type="EMBL" id="JACHXZ010000003">
    <property type="protein sequence ID" value="MBB3168919.1"/>
    <property type="molecule type" value="Genomic_DNA"/>
</dbReference>
<evidence type="ECO:0000256" key="1">
    <source>
        <dbReference type="SAM" id="SignalP"/>
    </source>
</evidence>
<organism evidence="3 4">
    <name type="scientific">Simiduia aestuariiviva</name>
    <dbReference type="NCBI Taxonomy" id="1510459"/>
    <lineage>
        <taxon>Bacteria</taxon>
        <taxon>Pseudomonadati</taxon>
        <taxon>Pseudomonadota</taxon>
        <taxon>Gammaproteobacteria</taxon>
        <taxon>Cellvibrionales</taxon>
        <taxon>Cellvibrionaceae</taxon>
        <taxon>Simiduia</taxon>
    </lineage>
</organism>
<dbReference type="RefSeq" id="WP_183910430.1">
    <property type="nucleotide sequence ID" value="NZ_JACHXZ010000003.1"/>
</dbReference>
<dbReference type="Proteomes" id="UP000559987">
    <property type="component" value="Unassembled WGS sequence"/>
</dbReference>
<protein>
    <recommendedName>
        <fullName evidence="2">Putative auto-transporter adhesin head GIN domain-containing protein</fullName>
    </recommendedName>
</protein>
<feature type="domain" description="Putative auto-transporter adhesin head GIN" evidence="2">
    <location>
        <begin position="38"/>
        <end position="202"/>
    </location>
</feature>
<feature type="signal peptide" evidence="1">
    <location>
        <begin position="1"/>
        <end position="26"/>
    </location>
</feature>
<comment type="caution">
    <text evidence="3">The sequence shown here is derived from an EMBL/GenBank/DDBJ whole genome shotgun (WGS) entry which is preliminary data.</text>
</comment>
<proteinExistence type="predicted"/>
<dbReference type="InterPro" id="IPR021255">
    <property type="entry name" value="DUF2807"/>
</dbReference>
<feature type="chain" id="PRO_5032360805" description="Putative auto-transporter adhesin head GIN domain-containing protein" evidence="1">
    <location>
        <begin position="27"/>
        <end position="304"/>
    </location>
</feature>
<dbReference type="Pfam" id="PF10988">
    <property type="entry name" value="DUF2807"/>
    <property type="match status" value="1"/>
</dbReference>
<accession>A0A839UR18</accession>